<evidence type="ECO:0000259" key="1">
    <source>
        <dbReference type="Pfam" id="PF04296"/>
    </source>
</evidence>
<comment type="caution">
    <text evidence="2">The sequence shown here is derived from an EMBL/GenBank/DDBJ whole genome shotgun (WGS) entry which is preliminary data.</text>
</comment>
<dbReference type="InterPro" id="IPR035931">
    <property type="entry name" value="YlxR-like_sf"/>
</dbReference>
<feature type="domain" description="YlxR" evidence="1">
    <location>
        <begin position="27"/>
        <end position="98"/>
    </location>
</feature>
<keyword evidence="3" id="KW-1185">Reference proteome</keyword>
<name>A0A2A9CQF2_9ACTN</name>
<dbReference type="Pfam" id="PF04296">
    <property type="entry name" value="YlxR"/>
    <property type="match status" value="1"/>
</dbReference>
<reference evidence="2 3" key="1">
    <citation type="submission" date="2017-10" db="EMBL/GenBank/DDBJ databases">
        <title>Sequencing the genomes of 1000 actinobacteria strains.</title>
        <authorList>
            <person name="Klenk H.-P."/>
        </authorList>
    </citation>
    <scope>NUCLEOTIDE SEQUENCE [LARGE SCALE GENOMIC DNA]</scope>
    <source>
        <strain evidence="2 3">DSM 15597</strain>
    </source>
</reference>
<dbReference type="SUPFAM" id="SSF64376">
    <property type="entry name" value="YlxR-like"/>
    <property type="match status" value="1"/>
</dbReference>
<dbReference type="InterPro" id="IPR007393">
    <property type="entry name" value="YlxR_dom"/>
</dbReference>
<dbReference type="InterPro" id="IPR037465">
    <property type="entry name" value="YlxR"/>
</dbReference>
<dbReference type="AlphaFoldDB" id="A0A2A9CQF2"/>
<dbReference type="Proteomes" id="UP000226079">
    <property type="component" value="Unassembled WGS sequence"/>
</dbReference>
<accession>A0A2A9CQF2</accession>
<organism evidence="2 3">
    <name type="scientific">Propionicimonas paludicola</name>
    <dbReference type="NCBI Taxonomy" id="185243"/>
    <lineage>
        <taxon>Bacteria</taxon>
        <taxon>Bacillati</taxon>
        <taxon>Actinomycetota</taxon>
        <taxon>Actinomycetes</taxon>
        <taxon>Propionibacteriales</taxon>
        <taxon>Nocardioidaceae</taxon>
        <taxon>Propionicimonas</taxon>
    </lineage>
</organism>
<dbReference type="PANTHER" id="PTHR34215:SF1">
    <property type="entry name" value="YLXR DOMAIN-CONTAINING PROTEIN"/>
    <property type="match status" value="1"/>
</dbReference>
<evidence type="ECO:0000313" key="2">
    <source>
        <dbReference type="EMBL" id="PFG16411.1"/>
    </source>
</evidence>
<gene>
    <name evidence="2" type="ORF">ATK74_0948</name>
</gene>
<protein>
    <submittedName>
        <fullName evidence="2">Putative RNA-binding protein YlxR (DUF448 family)</fullName>
    </submittedName>
</protein>
<evidence type="ECO:0000313" key="3">
    <source>
        <dbReference type="Proteomes" id="UP000226079"/>
    </source>
</evidence>
<dbReference type="EMBL" id="PDJC01000001">
    <property type="protein sequence ID" value="PFG16411.1"/>
    <property type="molecule type" value="Genomic_DNA"/>
</dbReference>
<dbReference type="PANTHER" id="PTHR34215">
    <property type="entry name" value="BLL0784 PROTEIN"/>
    <property type="match status" value="1"/>
</dbReference>
<proteinExistence type="predicted"/>
<sequence length="103" mass="11432">MGPPEDGWVRAVDRWLPRLLPVNLPLRTCLGCRRSVARDELVRLAWVEPDAQVVLDPGFRLGGRGCYLHPGCAAEVIRRRTVGRALRRPVDPGQVAELLATLS</sequence>
<dbReference type="Gene3D" id="3.30.1230.10">
    <property type="entry name" value="YlxR-like"/>
    <property type="match status" value="1"/>
</dbReference>